<reference evidence="2 3" key="1">
    <citation type="submission" date="2021-12" db="EMBL/GenBank/DDBJ databases">
        <title>Genome seq of P8.</title>
        <authorList>
            <person name="Seo T."/>
        </authorList>
    </citation>
    <scope>NUCLEOTIDE SEQUENCE [LARGE SCALE GENOMIC DNA]</scope>
    <source>
        <strain evidence="2 3">P8</strain>
    </source>
</reference>
<dbReference type="Gene3D" id="2.60.120.260">
    <property type="entry name" value="Galactose-binding domain-like"/>
    <property type="match status" value="1"/>
</dbReference>
<dbReference type="EMBL" id="JAJTWU010000008">
    <property type="protein sequence ID" value="MCE4556710.1"/>
    <property type="molecule type" value="Genomic_DNA"/>
</dbReference>
<evidence type="ECO:0000256" key="1">
    <source>
        <dbReference type="SAM" id="SignalP"/>
    </source>
</evidence>
<protein>
    <submittedName>
        <fullName evidence="2">Uncharacterized protein</fullName>
    </submittedName>
</protein>
<proteinExistence type="predicted"/>
<accession>A0ABS8Y3T2</accession>
<organism evidence="2 3">
    <name type="scientific">Pelomonas cellulosilytica</name>
    <dbReference type="NCBI Taxonomy" id="2906762"/>
    <lineage>
        <taxon>Bacteria</taxon>
        <taxon>Pseudomonadati</taxon>
        <taxon>Pseudomonadota</taxon>
        <taxon>Betaproteobacteria</taxon>
        <taxon>Burkholderiales</taxon>
        <taxon>Sphaerotilaceae</taxon>
        <taxon>Roseateles</taxon>
    </lineage>
</organism>
<sequence>MDYRSLLTIPLAAVALSASSAESLRLPAGWQAGASFSWPAGTTYLTGVAPSTDTAGQRMLTVQSVGQRHDGELGAISQSVTGYGGKRLRFQAQVKAAGTDAWAGLVVRSGFLPLHVLPVDTQEAEPVSVGTPACPDWCEVSVVADIPQDDFGAATVGLAVIGNGQIWARDFKLDVVGRDVPTTATPFAATQTARLRADIARQQSTQATRPTPPSNLALR</sequence>
<feature type="chain" id="PRO_5045921304" evidence="1">
    <location>
        <begin position="21"/>
        <end position="219"/>
    </location>
</feature>
<comment type="caution">
    <text evidence="2">The sequence shown here is derived from an EMBL/GenBank/DDBJ whole genome shotgun (WGS) entry which is preliminary data.</text>
</comment>
<gene>
    <name evidence="2" type="ORF">LXT13_20130</name>
</gene>
<feature type="signal peptide" evidence="1">
    <location>
        <begin position="1"/>
        <end position="20"/>
    </location>
</feature>
<keyword evidence="3" id="KW-1185">Reference proteome</keyword>
<name>A0ABS8Y3T2_9BURK</name>
<keyword evidence="1" id="KW-0732">Signal</keyword>
<dbReference type="Proteomes" id="UP001200741">
    <property type="component" value="Unassembled WGS sequence"/>
</dbReference>
<evidence type="ECO:0000313" key="2">
    <source>
        <dbReference type="EMBL" id="MCE4556710.1"/>
    </source>
</evidence>
<evidence type="ECO:0000313" key="3">
    <source>
        <dbReference type="Proteomes" id="UP001200741"/>
    </source>
</evidence>
<dbReference type="RefSeq" id="WP_233373836.1">
    <property type="nucleotide sequence ID" value="NZ_JAJTWU010000008.1"/>
</dbReference>